<proteinExistence type="predicted"/>
<evidence type="ECO:0000313" key="1">
    <source>
        <dbReference type="EMBL" id="KIL80296.1"/>
    </source>
</evidence>
<evidence type="ECO:0008006" key="3">
    <source>
        <dbReference type="Google" id="ProtNLM"/>
    </source>
</evidence>
<gene>
    <name evidence="1" type="ORF">SD77_0144</name>
</gene>
<dbReference type="Gene3D" id="2.60.40.10">
    <property type="entry name" value="Immunoglobulins"/>
    <property type="match status" value="1"/>
</dbReference>
<sequence length="426" mass="48790">MLYRYPIAAACLAGAAWLSLKRRRQQRLARINSLMIKSIEQKENEITFHWKGKEETYNVYREGELIYSGSDSSATDTGLIAGKTYLYTVEALDANKRVMERIKVQTATATKDKSAVNILQDLIVTTVVTESLISMEWEPIDGVEEYTVYRNGERLAKVREGRFVDYSVRADQAYTYSIHAVRPLLLSEKGMSEEKFAAAGIIGFFKKGATEKEAAFERFRLTKQIGSLRSVLKPEPPPSAETEWTIRYMTFLEDKWLKNPNFFSPLRYFKGDGRGFDADSVSYRTKADILINYDEEIPTIRLVKDVGQTKAYGWLRRFKKEDTASEEGIKLEKENVTKEKLFLQLAHSVGNPLVTSPAIDYKVKILLCKSGFFDISGIHDQSPHHEVYMKNSSQASWQPLHQAESKGLEWLSETMADQFWRLSNFK</sequence>
<dbReference type="EMBL" id="JXLP01000001">
    <property type="protein sequence ID" value="KIL80296.1"/>
    <property type="molecule type" value="Genomic_DNA"/>
</dbReference>
<accession>A0ABR5B111</accession>
<dbReference type="InterPro" id="IPR021631">
    <property type="entry name" value="DUF3238"/>
</dbReference>
<dbReference type="InterPro" id="IPR013783">
    <property type="entry name" value="Ig-like_fold"/>
</dbReference>
<organism evidence="1 2">
    <name type="scientific">Bacillus badius</name>
    <dbReference type="NCBI Taxonomy" id="1455"/>
    <lineage>
        <taxon>Bacteria</taxon>
        <taxon>Bacillati</taxon>
        <taxon>Bacillota</taxon>
        <taxon>Bacilli</taxon>
        <taxon>Bacillales</taxon>
        <taxon>Bacillaceae</taxon>
        <taxon>Pseudobacillus</taxon>
    </lineage>
</organism>
<protein>
    <recommendedName>
        <fullName evidence="3">DUF3238 domain-containing protein</fullName>
    </recommendedName>
</protein>
<name>A0ABR5B111_BACBA</name>
<reference evidence="1 2" key="1">
    <citation type="submission" date="2015-01" db="EMBL/GenBank/DDBJ databases">
        <title>Genome Assembly of Bacillus badius MTCC 1458.</title>
        <authorList>
            <person name="Verma A."/>
            <person name="Khatri I."/>
            <person name="Mual P."/>
            <person name="Subramanian S."/>
            <person name="Krishnamurthi S."/>
        </authorList>
    </citation>
    <scope>NUCLEOTIDE SEQUENCE [LARGE SCALE GENOMIC DNA]</scope>
    <source>
        <strain evidence="1 2">MTCC 1458</strain>
    </source>
</reference>
<dbReference type="Proteomes" id="UP000031982">
    <property type="component" value="Unassembled WGS sequence"/>
</dbReference>
<comment type="caution">
    <text evidence="1">The sequence shown here is derived from an EMBL/GenBank/DDBJ whole genome shotgun (WGS) entry which is preliminary data.</text>
</comment>
<dbReference type="RefSeq" id="WP_052477219.1">
    <property type="nucleotide sequence ID" value="NZ_JARTHD010000022.1"/>
</dbReference>
<evidence type="ECO:0000313" key="2">
    <source>
        <dbReference type="Proteomes" id="UP000031982"/>
    </source>
</evidence>
<dbReference type="Pfam" id="PF11579">
    <property type="entry name" value="DUF3238"/>
    <property type="match status" value="1"/>
</dbReference>
<keyword evidence="2" id="KW-1185">Reference proteome</keyword>